<dbReference type="EMBL" id="CH916373">
    <property type="protein sequence ID" value="EDV94638.1"/>
    <property type="molecule type" value="Genomic_DNA"/>
</dbReference>
<protein>
    <recommendedName>
        <fullName evidence="3">acid phosphatase</fullName>
        <ecNumber evidence="3">3.1.3.2</ecNumber>
    </recommendedName>
</protein>
<dbReference type="SMR" id="B4JS98"/>
<evidence type="ECO:0000256" key="3">
    <source>
        <dbReference type="ARBA" id="ARBA00012646"/>
    </source>
</evidence>
<evidence type="ECO:0000313" key="11">
    <source>
        <dbReference type="Proteomes" id="UP000001070"/>
    </source>
</evidence>
<evidence type="ECO:0000313" key="10">
    <source>
        <dbReference type="EMBL" id="EDV94638.1"/>
    </source>
</evidence>
<dbReference type="HOGENOM" id="CLU_030431_1_1_1"/>
<dbReference type="Gene3D" id="3.40.50.1240">
    <property type="entry name" value="Phosphoglycerate mutase-like"/>
    <property type="match status" value="1"/>
</dbReference>
<dbReference type="OMA" id="TYDTLHC"/>
<dbReference type="GO" id="GO:0003993">
    <property type="term" value="F:acid phosphatase activity"/>
    <property type="evidence" value="ECO:0007669"/>
    <property type="project" value="UniProtKB-EC"/>
</dbReference>
<dbReference type="SUPFAM" id="SSF53254">
    <property type="entry name" value="Phosphoglycerate mutase-like"/>
    <property type="match status" value="1"/>
</dbReference>
<keyword evidence="6" id="KW-1015">Disulfide bond</keyword>
<dbReference type="InterPro" id="IPR000560">
    <property type="entry name" value="His_Pase_clade-2"/>
</dbReference>
<keyword evidence="4 9" id="KW-0732">Signal</keyword>
<dbReference type="InParanoid" id="B4JS98"/>
<feature type="signal peptide" evidence="9">
    <location>
        <begin position="1"/>
        <end position="30"/>
    </location>
</feature>
<evidence type="ECO:0000256" key="8">
    <source>
        <dbReference type="SAM" id="Phobius"/>
    </source>
</evidence>
<feature type="chain" id="PRO_5002812892" description="acid phosphatase" evidence="9">
    <location>
        <begin position="31"/>
        <end position="444"/>
    </location>
</feature>
<evidence type="ECO:0000256" key="6">
    <source>
        <dbReference type="ARBA" id="ARBA00023157"/>
    </source>
</evidence>
<reference evidence="10 11" key="1">
    <citation type="journal article" date="2007" name="Nature">
        <title>Evolution of genes and genomes on the Drosophila phylogeny.</title>
        <authorList>
            <consortium name="Drosophila 12 Genomes Consortium"/>
            <person name="Clark A.G."/>
            <person name="Eisen M.B."/>
            <person name="Smith D.R."/>
            <person name="Bergman C.M."/>
            <person name="Oliver B."/>
            <person name="Markow T.A."/>
            <person name="Kaufman T.C."/>
            <person name="Kellis M."/>
            <person name="Gelbart W."/>
            <person name="Iyer V.N."/>
            <person name="Pollard D.A."/>
            <person name="Sackton T.B."/>
            <person name="Larracuente A.M."/>
            <person name="Singh N.D."/>
            <person name="Abad J.P."/>
            <person name="Abt D.N."/>
            <person name="Adryan B."/>
            <person name="Aguade M."/>
            <person name="Akashi H."/>
            <person name="Anderson W.W."/>
            <person name="Aquadro C.F."/>
            <person name="Ardell D.H."/>
            <person name="Arguello R."/>
            <person name="Artieri C.G."/>
            <person name="Barbash D.A."/>
            <person name="Barker D."/>
            <person name="Barsanti P."/>
            <person name="Batterham P."/>
            <person name="Batzoglou S."/>
            <person name="Begun D."/>
            <person name="Bhutkar A."/>
            <person name="Blanco E."/>
            <person name="Bosak S.A."/>
            <person name="Bradley R.K."/>
            <person name="Brand A.D."/>
            <person name="Brent M.R."/>
            <person name="Brooks A.N."/>
            <person name="Brown R.H."/>
            <person name="Butlin R.K."/>
            <person name="Caggese C."/>
            <person name="Calvi B.R."/>
            <person name="Bernardo de Carvalho A."/>
            <person name="Caspi A."/>
            <person name="Castrezana S."/>
            <person name="Celniker S.E."/>
            <person name="Chang J.L."/>
            <person name="Chapple C."/>
            <person name="Chatterji S."/>
            <person name="Chinwalla A."/>
            <person name="Civetta A."/>
            <person name="Clifton S.W."/>
            <person name="Comeron J.M."/>
            <person name="Costello J.C."/>
            <person name="Coyne J.A."/>
            <person name="Daub J."/>
            <person name="David R.G."/>
            <person name="Delcher A.L."/>
            <person name="Delehaunty K."/>
            <person name="Do C.B."/>
            <person name="Ebling H."/>
            <person name="Edwards K."/>
            <person name="Eickbush T."/>
            <person name="Evans J.D."/>
            <person name="Filipski A."/>
            <person name="Findeiss S."/>
            <person name="Freyhult E."/>
            <person name="Fulton L."/>
            <person name="Fulton R."/>
            <person name="Garcia A.C."/>
            <person name="Gardiner A."/>
            <person name="Garfield D.A."/>
            <person name="Garvin B.E."/>
            <person name="Gibson G."/>
            <person name="Gilbert D."/>
            <person name="Gnerre S."/>
            <person name="Godfrey J."/>
            <person name="Good R."/>
            <person name="Gotea V."/>
            <person name="Gravely B."/>
            <person name="Greenberg A.J."/>
            <person name="Griffiths-Jones S."/>
            <person name="Gross S."/>
            <person name="Guigo R."/>
            <person name="Gustafson E.A."/>
            <person name="Haerty W."/>
            <person name="Hahn M.W."/>
            <person name="Halligan D.L."/>
            <person name="Halpern A.L."/>
            <person name="Halter G.M."/>
            <person name="Han M.V."/>
            <person name="Heger A."/>
            <person name="Hillier L."/>
            <person name="Hinrichs A.S."/>
            <person name="Holmes I."/>
            <person name="Hoskins R.A."/>
            <person name="Hubisz M.J."/>
            <person name="Hultmark D."/>
            <person name="Huntley M.A."/>
            <person name="Jaffe D.B."/>
            <person name="Jagadeeshan S."/>
            <person name="Jeck W.R."/>
            <person name="Johnson J."/>
            <person name="Jones C.D."/>
            <person name="Jordan W.C."/>
            <person name="Karpen G.H."/>
            <person name="Kataoka E."/>
            <person name="Keightley P.D."/>
            <person name="Kheradpour P."/>
            <person name="Kirkness E.F."/>
            <person name="Koerich L.B."/>
            <person name="Kristiansen K."/>
            <person name="Kudrna D."/>
            <person name="Kulathinal R.J."/>
            <person name="Kumar S."/>
            <person name="Kwok R."/>
            <person name="Lander E."/>
            <person name="Langley C.H."/>
            <person name="Lapoint R."/>
            <person name="Lazzaro B.P."/>
            <person name="Lee S.J."/>
            <person name="Levesque L."/>
            <person name="Li R."/>
            <person name="Lin C.F."/>
            <person name="Lin M.F."/>
            <person name="Lindblad-Toh K."/>
            <person name="Llopart A."/>
            <person name="Long M."/>
            <person name="Low L."/>
            <person name="Lozovsky E."/>
            <person name="Lu J."/>
            <person name="Luo M."/>
            <person name="Machado C.A."/>
            <person name="Makalowski W."/>
            <person name="Marzo M."/>
            <person name="Matsuda M."/>
            <person name="Matzkin L."/>
            <person name="McAllister B."/>
            <person name="McBride C.S."/>
            <person name="McKernan B."/>
            <person name="McKernan K."/>
            <person name="Mendez-Lago M."/>
            <person name="Minx P."/>
            <person name="Mollenhauer M.U."/>
            <person name="Montooth K."/>
            <person name="Mount S.M."/>
            <person name="Mu X."/>
            <person name="Myers E."/>
            <person name="Negre B."/>
            <person name="Newfeld S."/>
            <person name="Nielsen R."/>
            <person name="Noor M.A."/>
            <person name="O'Grady P."/>
            <person name="Pachter L."/>
            <person name="Papaceit M."/>
            <person name="Parisi M.J."/>
            <person name="Parisi M."/>
            <person name="Parts L."/>
            <person name="Pedersen J.S."/>
            <person name="Pesole G."/>
            <person name="Phillippy A.M."/>
            <person name="Ponting C.P."/>
            <person name="Pop M."/>
            <person name="Porcelli D."/>
            <person name="Powell J.R."/>
            <person name="Prohaska S."/>
            <person name="Pruitt K."/>
            <person name="Puig M."/>
            <person name="Quesneville H."/>
            <person name="Ram K.R."/>
            <person name="Rand D."/>
            <person name="Rasmussen M.D."/>
            <person name="Reed L.K."/>
            <person name="Reenan R."/>
            <person name="Reily A."/>
            <person name="Remington K.A."/>
            <person name="Rieger T.T."/>
            <person name="Ritchie M.G."/>
            <person name="Robin C."/>
            <person name="Rogers Y.H."/>
            <person name="Rohde C."/>
            <person name="Rozas J."/>
            <person name="Rubenfield M.J."/>
            <person name="Ruiz A."/>
            <person name="Russo S."/>
            <person name="Salzberg S.L."/>
            <person name="Sanchez-Gracia A."/>
            <person name="Saranga D.J."/>
            <person name="Sato H."/>
            <person name="Schaeffer S.W."/>
            <person name="Schatz M.C."/>
            <person name="Schlenke T."/>
            <person name="Schwartz R."/>
            <person name="Segarra C."/>
            <person name="Singh R.S."/>
            <person name="Sirot L."/>
            <person name="Sirota M."/>
            <person name="Sisneros N.B."/>
            <person name="Smith C.D."/>
            <person name="Smith T.F."/>
            <person name="Spieth J."/>
            <person name="Stage D.E."/>
            <person name="Stark A."/>
            <person name="Stephan W."/>
            <person name="Strausberg R.L."/>
            <person name="Strempel S."/>
            <person name="Sturgill D."/>
            <person name="Sutton G."/>
            <person name="Sutton G.G."/>
            <person name="Tao W."/>
            <person name="Teichmann S."/>
            <person name="Tobari Y.N."/>
            <person name="Tomimura Y."/>
            <person name="Tsolas J.M."/>
            <person name="Valente V.L."/>
            <person name="Venter E."/>
            <person name="Venter J.C."/>
            <person name="Vicario S."/>
            <person name="Vieira F.G."/>
            <person name="Vilella A.J."/>
            <person name="Villasante A."/>
            <person name="Walenz B."/>
            <person name="Wang J."/>
            <person name="Wasserman M."/>
            <person name="Watts T."/>
            <person name="Wilson D."/>
            <person name="Wilson R.K."/>
            <person name="Wing R.A."/>
            <person name="Wolfner M.F."/>
            <person name="Wong A."/>
            <person name="Wong G.K."/>
            <person name="Wu C.I."/>
            <person name="Wu G."/>
            <person name="Yamamoto D."/>
            <person name="Yang H.P."/>
            <person name="Yang S.P."/>
            <person name="Yorke J.A."/>
            <person name="Yoshida K."/>
            <person name="Zdobnov E."/>
            <person name="Zhang P."/>
            <person name="Zhang Y."/>
            <person name="Zimin A.V."/>
            <person name="Baldwin J."/>
            <person name="Abdouelleil A."/>
            <person name="Abdulkadir J."/>
            <person name="Abebe A."/>
            <person name="Abera B."/>
            <person name="Abreu J."/>
            <person name="Acer S.C."/>
            <person name="Aftuck L."/>
            <person name="Alexander A."/>
            <person name="An P."/>
            <person name="Anderson E."/>
            <person name="Anderson S."/>
            <person name="Arachi H."/>
            <person name="Azer M."/>
            <person name="Bachantsang P."/>
            <person name="Barry A."/>
            <person name="Bayul T."/>
            <person name="Berlin A."/>
            <person name="Bessette D."/>
            <person name="Bloom T."/>
            <person name="Blye J."/>
            <person name="Boguslavskiy L."/>
            <person name="Bonnet C."/>
            <person name="Boukhgalter B."/>
            <person name="Bourzgui I."/>
            <person name="Brown A."/>
            <person name="Cahill P."/>
            <person name="Channer S."/>
            <person name="Cheshatsang Y."/>
            <person name="Chuda L."/>
            <person name="Citroen M."/>
            <person name="Collymore A."/>
            <person name="Cooke P."/>
            <person name="Costello M."/>
            <person name="D'Aco K."/>
            <person name="Daza R."/>
            <person name="De Haan G."/>
            <person name="DeGray S."/>
            <person name="DeMaso C."/>
            <person name="Dhargay N."/>
            <person name="Dooley K."/>
            <person name="Dooley E."/>
            <person name="Doricent M."/>
            <person name="Dorje P."/>
            <person name="Dorjee K."/>
            <person name="Dupes A."/>
            <person name="Elong R."/>
            <person name="Falk J."/>
            <person name="Farina A."/>
            <person name="Faro S."/>
            <person name="Ferguson D."/>
            <person name="Fisher S."/>
            <person name="Foley C.D."/>
            <person name="Franke A."/>
            <person name="Friedrich D."/>
            <person name="Gadbois L."/>
            <person name="Gearin G."/>
            <person name="Gearin C.R."/>
            <person name="Giannoukos G."/>
            <person name="Goode T."/>
            <person name="Graham J."/>
            <person name="Grandbois E."/>
            <person name="Grewal S."/>
            <person name="Gyaltsen K."/>
            <person name="Hafez N."/>
            <person name="Hagos B."/>
            <person name="Hall J."/>
            <person name="Henson C."/>
            <person name="Hollinger A."/>
            <person name="Honan T."/>
            <person name="Huard M.D."/>
            <person name="Hughes L."/>
            <person name="Hurhula B."/>
            <person name="Husby M.E."/>
            <person name="Kamat A."/>
            <person name="Kanga B."/>
            <person name="Kashin S."/>
            <person name="Khazanovich D."/>
            <person name="Kisner P."/>
            <person name="Lance K."/>
            <person name="Lara M."/>
            <person name="Lee W."/>
            <person name="Lennon N."/>
            <person name="Letendre F."/>
            <person name="LeVine R."/>
            <person name="Lipovsky A."/>
            <person name="Liu X."/>
            <person name="Liu J."/>
            <person name="Liu S."/>
            <person name="Lokyitsang T."/>
            <person name="Lokyitsang Y."/>
            <person name="Lubonja R."/>
            <person name="Lui A."/>
            <person name="MacDonald P."/>
            <person name="Magnisalis V."/>
            <person name="Maru K."/>
            <person name="Matthews C."/>
            <person name="McCusker W."/>
            <person name="McDonough S."/>
            <person name="Mehta T."/>
            <person name="Meldrim J."/>
            <person name="Meneus L."/>
            <person name="Mihai O."/>
            <person name="Mihalev A."/>
            <person name="Mihova T."/>
            <person name="Mittelman R."/>
            <person name="Mlenga V."/>
            <person name="Montmayeur A."/>
            <person name="Mulrain L."/>
            <person name="Navidi A."/>
            <person name="Naylor J."/>
            <person name="Negash T."/>
            <person name="Nguyen T."/>
            <person name="Nguyen N."/>
            <person name="Nicol R."/>
            <person name="Norbu C."/>
            <person name="Norbu N."/>
            <person name="Novod N."/>
            <person name="O'Neill B."/>
            <person name="Osman S."/>
            <person name="Markiewicz E."/>
            <person name="Oyono O.L."/>
            <person name="Patti C."/>
            <person name="Phunkhang P."/>
            <person name="Pierre F."/>
            <person name="Priest M."/>
            <person name="Raghuraman S."/>
            <person name="Rege F."/>
            <person name="Reyes R."/>
            <person name="Rise C."/>
            <person name="Rogov P."/>
            <person name="Ross K."/>
            <person name="Ryan E."/>
            <person name="Settipalli S."/>
            <person name="Shea T."/>
            <person name="Sherpa N."/>
            <person name="Shi L."/>
            <person name="Shih D."/>
            <person name="Sparrow T."/>
            <person name="Spaulding J."/>
            <person name="Stalker J."/>
            <person name="Stange-Thomann N."/>
            <person name="Stavropoulos S."/>
            <person name="Stone C."/>
            <person name="Strader C."/>
            <person name="Tesfaye S."/>
            <person name="Thomson T."/>
            <person name="Thoulutsang Y."/>
            <person name="Thoulutsang D."/>
            <person name="Topham K."/>
            <person name="Topping I."/>
            <person name="Tsamla T."/>
            <person name="Vassiliev H."/>
            <person name="Vo A."/>
            <person name="Wangchuk T."/>
            <person name="Wangdi T."/>
            <person name="Weiand M."/>
            <person name="Wilkinson J."/>
            <person name="Wilson A."/>
            <person name="Yadav S."/>
            <person name="Young G."/>
            <person name="Yu Q."/>
            <person name="Zembek L."/>
            <person name="Zhong D."/>
            <person name="Zimmer A."/>
            <person name="Zwirko Z."/>
            <person name="Jaffe D.B."/>
            <person name="Alvarez P."/>
            <person name="Brockman W."/>
            <person name="Butler J."/>
            <person name="Chin C."/>
            <person name="Gnerre S."/>
            <person name="Grabherr M."/>
            <person name="Kleber M."/>
            <person name="Mauceli E."/>
            <person name="MacCallum I."/>
        </authorList>
    </citation>
    <scope>NUCLEOTIDE SEQUENCE [LARGE SCALE GENOMIC DNA]</scope>
    <source>
        <strain evidence="11">Tucson 15287-2541.00</strain>
    </source>
</reference>
<keyword evidence="8" id="KW-0472">Membrane</keyword>
<dbReference type="PhylomeDB" id="B4JS98"/>
<keyword evidence="8" id="KW-1133">Transmembrane helix</keyword>
<dbReference type="AlphaFoldDB" id="B4JS98"/>
<gene>
    <name evidence="10" type="primary">Dgri\GH22183</name>
    <name evidence="10" type="ORF">Dgri_GH22183</name>
</gene>
<evidence type="ECO:0000256" key="9">
    <source>
        <dbReference type="SAM" id="SignalP"/>
    </source>
</evidence>
<dbReference type="eggNOG" id="KOG3720">
    <property type="taxonomic scope" value="Eukaryota"/>
</dbReference>
<keyword evidence="11" id="KW-1185">Reference proteome</keyword>
<evidence type="ECO:0000256" key="5">
    <source>
        <dbReference type="ARBA" id="ARBA00022801"/>
    </source>
</evidence>
<evidence type="ECO:0000256" key="7">
    <source>
        <dbReference type="ARBA" id="ARBA00023180"/>
    </source>
</evidence>
<dbReference type="InterPro" id="IPR029033">
    <property type="entry name" value="His_PPase_superfam"/>
</dbReference>
<accession>B4JS98</accession>
<organism evidence="11">
    <name type="scientific">Drosophila grimshawi</name>
    <name type="common">Hawaiian fruit fly</name>
    <name type="synonym">Idiomyia grimshawi</name>
    <dbReference type="NCBI Taxonomy" id="7222"/>
    <lineage>
        <taxon>Eukaryota</taxon>
        <taxon>Metazoa</taxon>
        <taxon>Ecdysozoa</taxon>
        <taxon>Arthropoda</taxon>
        <taxon>Hexapoda</taxon>
        <taxon>Insecta</taxon>
        <taxon>Pterygota</taxon>
        <taxon>Neoptera</taxon>
        <taxon>Endopterygota</taxon>
        <taxon>Diptera</taxon>
        <taxon>Brachycera</taxon>
        <taxon>Muscomorpha</taxon>
        <taxon>Ephydroidea</taxon>
        <taxon>Drosophilidae</taxon>
        <taxon>Drosophila</taxon>
        <taxon>Hawaiian Drosophila</taxon>
    </lineage>
</organism>
<dbReference type="PANTHER" id="PTHR11567:SF211">
    <property type="entry name" value="PROSTATIC ACID PHOSPHATASE"/>
    <property type="match status" value="1"/>
</dbReference>
<dbReference type="FunCoup" id="B4JS98">
    <property type="interactions" value="639"/>
</dbReference>
<dbReference type="InterPro" id="IPR033379">
    <property type="entry name" value="Acid_Pase_AS"/>
</dbReference>
<evidence type="ECO:0000256" key="1">
    <source>
        <dbReference type="ARBA" id="ARBA00000032"/>
    </source>
</evidence>
<dbReference type="CDD" id="cd07061">
    <property type="entry name" value="HP_HAP_like"/>
    <property type="match status" value="1"/>
</dbReference>
<comment type="catalytic activity">
    <reaction evidence="1">
        <text>a phosphate monoester + H2O = an alcohol + phosphate</text>
        <dbReference type="Rhea" id="RHEA:15017"/>
        <dbReference type="ChEBI" id="CHEBI:15377"/>
        <dbReference type="ChEBI" id="CHEBI:30879"/>
        <dbReference type="ChEBI" id="CHEBI:43474"/>
        <dbReference type="ChEBI" id="CHEBI:67140"/>
        <dbReference type="EC" id="3.1.3.2"/>
    </reaction>
</comment>
<keyword evidence="7" id="KW-0325">Glycoprotein</keyword>
<sequence length="444" mass="50394">MGNGQNYWVKAKTFVFFSLICISCFGRAKAQCPSDIGGEAVAEGKQQASLTGQLKFAHVIFRHGDRMPINPYPTDPWGNPKYWPTAWGELTNLGKQQHYELGKWLRKRYNCLLGSRYNRDEIYMQSTDVDRTLMSAESHLAGLYEPIDQDVWNPQIKWQPIPVHSVPEKADPILAAKAPCPAFDYYLANLQASSEFQSLIERYENLFNYLSANSGRQIKTFIDAQYLNNTLFIETLYNKTLPVWAQKVYGGANLTWASNFAFSVNTYTRTMARLKGGPLLKDILERFEIKIKNQLIPDRNVFIYSAHDTTIANLLNTLKLFEPHSPPYTACIMLELRVDANNMPLVSVFYKNTTAEPLPMNIPNCGVSCPLAKLIDLYADVLPGNWVDECKRSTLTMTYEEANLAAASGILICIIGVLLCASFGLMIYYRRRNYSMYTSYAQMA</sequence>
<dbReference type="Proteomes" id="UP000001070">
    <property type="component" value="Unassembled WGS sequence"/>
</dbReference>
<dbReference type="STRING" id="7222.B4JS98"/>
<dbReference type="KEGG" id="dgr:6567582"/>
<evidence type="ECO:0000256" key="4">
    <source>
        <dbReference type="ARBA" id="ARBA00022729"/>
    </source>
</evidence>
<dbReference type="PROSITE" id="PS00778">
    <property type="entry name" value="HIS_ACID_PHOSPHAT_2"/>
    <property type="match status" value="1"/>
</dbReference>
<keyword evidence="8" id="KW-0812">Transmembrane</keyword>
<proteinExistence type="inferred from homology"/>
<dbReference type="PROSITE" id="PS00616">
    <property type="entry name" value="HIS_ACID_PHOSPHAT_1"/>
    <property type="match status" value="1"/>
</dbReference>
<evidence type="ECO:0000256" key="2">
    <source>
        <dbReference type="ARBA" id="ARBA00005375"/>
    </source>
</evidence>
<dbReference type="PANTHER" id="PTHR11567">
    <property type="entry name" value="ACID PHOSPHATASE-RELATED"/>
    <property type="match status" value="1"/>
</dbReference>
<feature type="transmembrane region" description="Helical" evidence="8">
    <location>
        <begin position="404"/>
        <end position="429"/>
    </location>
</feature>
<dbReference type="EC" id="3.1.3.2" evidence="3"/>
<comment type="similarity">
    <text evidence="2">Belongs to the histidine acid phosphatase family.</text>
</comment>
<keyword evidence="5" id="KW-0378">Hydrolase</keyword>
<name>B4JS98_DROGR</name>
<dbReference type="InterPro" id="IPR050645">
    <property type="entry name" value="Histidine_acid_phosphatase"/>
</dbReference>
<dbReference type="OrthoDB" id="10257284at2759"/>
<dbReference type="Pfam" id="PF00328">
    <property type="entry name" value="His_Phos_2"/>
    <property type="match status" value="1"/>
</dbReference>